<dbReference type="Gramene" id="PRQ38049">
    <property type="protein sequence ID" value="PRQ38049"/>
    <property type="gene ID" value="RchiOBHm_Chr4g0409501"/>
</dbReference>
<name>A0A2P6QV74_ROSCH</name>
<sequence length="56" mass="6624">MILRLEKEQYLLDLVSVQMCKKPFMLLMFSFSYTCNLLELSFVKAVLLSFFVFCSD</sequence>
<dbReference type="Proteomes" id="UP000238479">
    <property type="component" value="Chromosome 4"/>
</dbReference>
<gene>
    <name evidence="2" type="ORF">RchiOBHm_Chr4g0409501</name>
</gene>
<keyword evidence="1" id="KW-0812">Transmembrane</keyword>
<comment type="caution">
    <text evidence="2">The sequence shown here is derived from an EMBL/GenBank/DDBJ whole genome shotgun (WGS) entry which is preliminary data.</text>
</comment>
<keyword evidence="1" id="KW-0472">Membrane</keyword>
<feature type="transmembrane region" description="Helical" evidence="1">
    <location>
        <begin position="26"/>
        <end position="53"/>
    </location>
</feature>
<dbReference type="EMBL" id="PDCK01000042">
    <property type="protein sequence ID" value="PRQ38049.1"/>
    <property type="molecule type" value="Genomic_DNA"/>
</dbReference>
<reference evidence="2 3" key="1">
    <citation type="journal article" date="2018" name="Nat. Genet.">
        <title>The Rosa genome provides new insights in the design of modern roses.</title>
        <authorList>
            <person name="Bendahmane M."/>
        </authorList>
    </citation>
    <scope>NUCLEOTIDE SEQUENCE [LARGE SCALE GENOMIC DNA]</scope>
    <source>
        <strain evidence="3">cv. Old Blush</strain>
    </source>
</reference>
<evidence type="ECO:0000313" key="2">
    <source>
        <dbReference type="EMBL" id="PRQ38049.1"/>
    </source>
</evidence>
<keyword evidence="3" id="KW-1185">Reference proteome</keyword>
<proteinExistence type="predicted"/>
<keyword evidence="1" id="KW-1133">Transmembrane helix</keyword>
<organism evidence="2 3">
    <name type="scientific">Rosa chinensis</name>
    <name type="common">China rose</name>
    <dbReference type="NCBI Taxonomy" id="74649"/>
    <lineage>
        <taxon>Eukaryota</taxon>
        <taxon>Viridiplantae</taxon>
        <taxon>Streptophyta</taxon>
        <taxon>Embryophyta</taxon>
        <taxon>Tracheophyta</taxon>
        <taxon>Spermatophyta</taxon>
        <taxon>Magnoliopsida</taxon>
        <taxon>eudicotyledons</taxon>
        <taxon>Gunneridae</taxon>
        <taxon>Pentapetalae</taxon>
        <taxon>rosids</taxon>
        <taxon>fabids</taxon>
        <taxon>Rosales</taxon>
        <taxon>Rosaceae</taxon>
        <taxon>Rosoideae</taxon>
        <taxon>Rosoideae incertae sedis</taxon>
        <taxon>Rosa</taxon>
    </lineage>
</organism>
<protein>
    <submittedName>
        <fullName evidence="2">Uncharacterized protein</fullName>
    </submittedName>
</protein>
<evidence type="ECO:0000256" key="1">
    <source>
        <dbReference type="SAM" id="Phobius"/>
    </source>
</evidence>
<dbReference type="AlphaFoldDB" id="A0A2P6QV74"/>
<evidence type="ECO:0000313" key="3">
    <source>
        <dbReference type="Proteomes" id="UP000238479"/>
    </source>
</evidence>
<accession>A0A2P6QV74</accession>